<keyword evidence="3 10" id="KW-0378">Hydrolase</keyword>
<evidence type="ECO:0000256" key="5">
    <source>
        <dbReference type="ARBA" id="ARBA00023157"/>
    </source>
</evidence>
<dbReference type="GO" id="GO:0006032">
    <property type="term" value="P:chitin catabolic process"/>
    <property type="evidence" value="ECO:0007669"/>
    <property type="project" value="UniProtKB-KW"/>
</dbReference>
<keyword evidence="12" id="KW-0732">Signal</keyword>
<reference evidence="14 15" key="1">
    <citation type="submission" date="2024-11" db="EMBL/GenBank/DDBJ databases">
        <title>A near-complete genome assembly of Cinchona calisaya.</title>
        <authorList>
            <person name="Lian D.C."/>
            <person name="Zhao X.W."/>
            <person name="Wei L."/>
        </authorList>
    </citation>
    <scope>NUCLEOTIDE SEQUENCE [LARGE SCALE GENOMIC DNA]</scope>
    <source>
        <tissue evidence="14">Nenye</tissue>
    </source>
</reference>
<sequence>MVAEPKAMPLFFTLLLILSVLQTALGGGIAIYWGQNGNEGTLTETCATGRFSYVNLGFLFKFGNGQTPEINLAGHCNPATNACKIISDGIHYCQKRGIKVMLSLGGGVGNYSLASKEDAKNVSLYLWNNFLGGWSISRPLGNATLDGIDFDIELGSTLYWDDLARYLKAYNCRNYHYGRTRKVYLTAAPQCPFPDRILGTALNTGLFDFVWVQFYNNPPCQYISGNSSNLLSSWDRWTKSIRARKIFLGLPAAPRTAGSGYIPPDALTSEILPVIRKSQKYGGVMLWSKFWDDQTGYSALIKKAV</sequence>
<comment type="catalytic activity">
    <reaction evidence="1">
        <text>Random endo-hydrolysis of N-acetyl-beta-D-glucosaminide (1-&gt;4)-beta-linkages in chitin and chitodextrins.</text>
        <dbReference type="EC" id="3.2.1.14"/>
    </reaction>
</comment>
<dbReference type="InterPro" id="IPR045321">
    <property type="entry name" value="Cts1-like"/>
</dbReference>
<dbReference type="InterPro" id="IPR050542">
    <property type="entry name" value="Glycosyl_Hydrlase18_Chitinase"/>
</dbReference>
<keyword evidence="6" id="KW-0119">Carbohydrate metabolism</keyword>
<dbReference type="CDD" id="cd02877">
    <property type="entry name" value="GH18_hevamine_XipI_class_III"/>
    <property type="match status" value="1"/>
</dbReference>
<feature type="chain" id="PRO_5044821820" description="chitinase" evidence="12">
    <location>
        <begin position="27"/>
        <end position="305"/>
    </location>
</feature>
<protein>
    <recommendedName>
        <fullName evidence="2">chitinase</fullName>
        <ecNumber evidence="2">3.2.1.14</ecNumber>
    </recommendedName>
</protein>
<dbReference type="GO" id="GO:0000272">
    <property type="term" value="P:polysaccharide catabolic process"/>
    <property type="evidence" value="ECO:0007669"/>
    <property type="project" value="UniProtKB-KW"/>
</dbReference>
<dbReference type="EMBL" id="JBJUIK010000007">
    <property type="protein sequence ID" value="KAL3524353.1"/>
    <property type="molecule type" value="Genomic_DNA"/>
</dbReference>
<comment type="function">
    <text evidence="9">This protein functions as a defense against chitin containing fungal pathogens.</text>
</comment>
<name>A0ABD2ZYH3_9GENT</name>
<evidence type="ECO:0000256" key="12">
    <source>
        <dbReference type="SAM" id="SignalP"/>
    </source>
</evidence>
<feature type="signal peptide" evidence="12">
    <location>
        <begin position="1"/>
        <end position="26"/>
    </location>
</feature>
<evidence type="ECO:0000256" key="1">
    <source>
        <dbReference type="ARBA" id="ARBA00000822"/>
    </source>
</evidence>
<evidence type="ECO:0000259" key="13">
    <source>
        <dbReference type="PROSITE" id="PS51910"/>
    </source>
</evidence>
<dbReference type="PROSITE" id="PS51910">
    <property type="entry name" value="GH18_2"/>
    <property type="match status" value="1"/>
</dbReference>
<evidence type="ECO:0000256" key="6">
    <source>
        <dbReference type="ARBA" id="ARBA00023277"/>
    </source>
</evidence>
<dbReference type="InterPro" id="IPR001223">
    <property type="entry name" value="Glyco_hydro18_cat"/>
</dbReference>
<gene>
    <name evidence="14" type="ORF">ACH5RR_017187</name>
</gene>
<dbReference type="AlphaFoldDB" id="A0ABD2ZYH3"/>
<feature type="domain" description="GH18" evidence="13">
    <location>
        <begin position="27"/>
        <end position="305"/>
    </location>
</feature>
<keyword evidence="8" id="KW-0624">Polysaccharide degradation</keyword>
<keyword evidence="4" id="KW-0146">Chitin degradation</keyword>
<dbReference type="PROSITE" id="PS01095">
    <property type="entry name" value="GH18_1"/>
    <property type="match status" value="1"/>
</dbReference>
<evidence type="ECO:0000256" key="9">
    <source>
        <dbReference type="ARBA" id="ARBA00059418"/>
    </source>
</evidence>
<keyword evidence="15" id="KW-1185">Reference proteome</keyword>
<evidence type="ECO:0000313" key="14">
    <source>
        <dbReference type="EMBL" id="KAL3524353.1"/>
    </source>
</evidence>
<organism evidence="14 15">
    <name type="scientific">Cinchona calisaya</name>
    <dbReference type="NCBI Taxonomy" id="153742"/>
    <lineage>
        <taxon>Eukaryota</taxon>
        <taxon>Viridiplantae</taxon>
        <taxon>Streptophyta</taxon>
        <taxon>Embryophyta</taxon>
        <taxon>Tracheophyta</taxon>
        <taxon>Spermatophyta</taxon>
        <taxon>Magnoliopsida</taxon>
        <taxon>eudicotyledons</taxon>
        <taxon>Gunneridae</taxon>
        <taxon>Pentapetalae</taxon>
        <taxon>asterids</taxon>
        <taxon>lamiids</taxon>
        <taxon>Gentianales</taxon>
        <taxon>Rubiaceae</taxon>
        <taxon>Cinchonoideae</taxon>
        <taxon>Cinchoneae</taxon>
        <taxon>Cinchona</taxon>
    </lineage>
</organism>
<dbReference type="PANTHER" id="PTHR45708">
    <property type="entry name" value="ENDOCHITINASE"/>
    <property type="match status" value="1"/>
</dbReference>
<dbReference type="InterPro" id="IPR001579">
    <property type="entry name" value="Glyco_hydro_18_chit_AS"/>
</dbReference>
<accession>A0ABD2ZYH3</accession>
<dbReference type="InterPro" id="IPR017853">
    <property type="entry name" value="GH"/>
</dbReference>
<dbReference type="GO" id="GO:0008843">
    <property type="term" value="F:endochitinase activity"/>
    <property type="evidence" value="ECO:0007669"/>
    <property type="project" value="UniProtKB-EC"/>
</dbReference>
<dbReference type="Pfam" id="PF00704">
    <property type="entry name" value="Glyco_hydro_18"/>
    <property type="match status" value="1"/>
</dbReference>
<evidence type="ECO:0000256" key="7">
    <source>
        <dbReference type="ARBA" id="ARBA00023295"/>
    </source>
</evidence>
<dbReference type="Proteomes" id="UP001630127">
    <property type="component" value="Unassembled WGS sequence"/>
</dbReference>
<evidence type="ECO:0000256" key="4">
    <source>
        <dbReference type="ARBA" id="ARBA00023024"/>
    </source>
</evidence>
<dbReference type="FunFam" id="3.20.20.80:FF:000015">
    <property type="entry name" value="Acidic endochitinase SE2"/>
    <property type="match status" value="1"/>
</dbReference>
<evidence type="ECO:0000256" key="8">
    <source>
        <dbReference type="ARBA" id="ARBA00023326"/>
    </source>
</evidence>
<dbReference type="PANTHER" id="PTHR45708:SF21">
    <property type="entry name" value="ACIDIC ENDOCHITINASE"/>
    <property type="match status" value="1"/>
</dbReference>
<comment type="similarity">
    <text evidence="11">Belongs to the glycosyl hydrolase 18 family.</text>
</comment>
<keyword evidence="7 10" id="KW-0326">Glycosidase</keyword>
<keyword evidence="5" id="KW-1015">Disulfide bond</keyword>
<dbReference type="EC" id="3.2.1.14" evidence="2"/>
<comment type="caution">
    <text evidence="14">The sequence shown here is derived from an EMBL/GenBank/DDBJ whole genome shotgun (WGS) entry which is preliminary data.</text>
</comment>
<proteinExistence type="inferred from homology"/>
<evidence type="ECO:0000256" key="10">
    <source>
        <dbReference type="RuleBase" id="RU000489"/>
    </source>
</evidence>
<evidence type="ECO:0000313" key="15">
    <source>
        <dbReference type="Proteomes" id="UP001630127"/>
    </source>
</evidence>
<evidence type="ECO:0000256" key="3">
    <source>
        <dbReference type="ARBA" id="ARBA00022801"/>
    </source>
</evidence>
<dbReference type="SUPFAM" id="SSF51445">
    <property type="entry name" value="(Trans)glycosidases"/>
    <property type="match status" value="1"/>
</dbReference>
<evidence type="ECO:0000256" key="11">
    <source>
        <dbReference type="RuleBase" id="RU004453"/>
    </source>
</evidence>
<evidence type="ECO:0000256" key="2">
    <source>
        <dbReference type="ARBA" id="ARBA00012729"/>
    </source>
</evidence>
<dbReference type="Gene3D" id="3.20.20.80">
    <property type="entry name" value="Glycosidases"/>
    <property type="match status" value="1"/>
</dbReference>